<dbReference type="InterPro" id="IPR018200">
    <property type="entry name" value="USP_CS"/>
</dbReference>
<feature type="domain" description="USP" evidence="8">
    <location>
        <begin position="24"/>
        <end position="467"/>
    </location>
</feature>
<protein>
    <recommendedName>
        <fullName evidence="3">ubiquitinyl hydrolase 1</fullName>
        <ecNumber evidence="3">3.4.19.12</ecNumber>
    </recommendedName>
</protein>
<dbReference type="GO" id="GO:0005634">
    <property type="term" value="C:nucleus"/>
    <property type="evidence" value="ECO:0007669"/>
    <property type="project" value="TreeGrafter"/>
</dbReference>
<evidence type="ECO:0000313" key="10">
    <source>
        <dbReference type="Proteomes" id="UP001149090"/>
    </source>
</evidence>
<keyword evidence="5" id="KW-0833">Ubl conjugation pathway</keyword>
<dbReference type="EMBL" id="JAPDFW010000119">
    <property type="protein sequence ID" value="KAJ5068184.1"/>
    <property type="molecule type" value="Genomic_DNA"/>
</dbReference>
<evidence type="ECO:0000256" key="3">
    <source>
        <dbReference type="ARBA" id="ARBA00012759"/>
    </source>
</evidence>
<evidence type="ECO:0000256" key="6">
    <source>
        <dbReference type="ARBA" id="ARBA00022801"/>
    </source>
</evidence>
<name>A0A9Q0R5P7_ANAIG</name>
<keyword evidence="7" id="KW-0788">Thiol protease</keyword>
<dbReference type="OrthoDB" id="2020758at2759"/>
<dbReference type="GO" id="GO:0016579">
    <property type="term" value="P:protein deubiquitination"/>
    <property type="evidence" value="ECO:0007669"/>
    <property type="project" value="InterPro"/>
</dbReference>
<dbReference type="Pfam" id="PF00443">
    <property type="entry name" value="UCH"/>
    <property type="match status" value="1"/>
</dbReference>
<comment type="caution">
    <text evidence="9">The sequence shown here is derived from an EMBL/GenBank/DDBJ whole genome shotgun (WGS) entry which is preliminary data.</text>
</comment>
<dbReference type="PANTHER" id="PTHR24006:SF888">
    <property type="entry name" value="UBIQUITIN CARBOXYL-TERMINAL HYDROLASE 30"/>
    <property type="match status" value="1"/>
</dbReference>
<evidence type="ECO:0000313" key="9">
    <source>
        <dbReference type="EMBL" id="KAJ5068184.1"/>
    </source>
</evidence>
<proteinExistence type="inferred from homology"/>
<dbReference type="PANTHER" id="PTHR24006">
    <property type="entry name" value="UBIQUITIN CARBOXYL-TERMINAL HYDROLASE"/>
    <property type="match status" value="1"/>
</dbReference>
<dbReference type="InterPro" id="IPR028889">
    <property type="entry name" value="USP"/>
</dbReference>
<dbReference type="SUPFAM" id="SSF54001">
    <property type="entry name" value="Cysteine proteinases"/>
    <property type="match status" value="1"/>
</dbReference>
<keyword evidence="6 9" id="KW-0378">Hydrolase</keyword>
<dbReference type="InterPro" id="IPR050164">
    <property type="entry name" value="Peptidase_C19"/>
</dbReference>
<dbReference type="AlphaFoldDB" id="A0A9Q0R5P7"/>
<reference evidence="9" key="1">
    <citation type="submission" date="2022-10" db="EMBL/GenBank/DDBJ databases">
        <title>Novel sulphate-reducing endosymbionts in the free-living metamonad Anaeramoeba.</title>
        <authorList>
            <person name="Jerlstrom-Hultqvist J."/>
            <person name="Cepicka I."/>
            <person name="Gallot-Lavallee L."/>
            <person name="Salas-Leiva D."/>
            <person name="Curtis B.A."/>
            <person name="Zahonova K."/>
            <person name="Pipaliya S."/>
            <person name="Dacks J."/>
            <person name="Roger A.J."/>
        </authorList>
    </citation>
    <scope>NUCLEOTIDE SEQUENCE</scope>
    <source>
        <strain evidence="9">BMAN</strain>
    </source>
</reference>
<sequence length="467" mass="53965">MSEISSLKSSKTQEKGKSVRIYATGLVNIRGSCYLNALLQSLSSCTSFYQSLLLLNPSEGTIGHLLLPFLNEIQSISFEKKVVSPLVLVNYIHENYFDLQTQDSHELLIKILDSIETQNSTKKNHSQKNSLTKINSILNKKNIFSEKKANLFSKHSYQLQNLEETQKFKDSINPFTGIRQTQLICKKCSRNSGIKYFINHEISLSFPQEAPQKNQSFTLENLLQNFFSNEFVDEVDCPNCSLIKTNMLTKYSLNHESKNLSQKSTQFLQKKINNFENLLLEGETNSWDSDTFYDNLIKTKSTMIKLTKFTILPKILCIHLQRKIYDPKIQKIRKLENFVSFPFLLNINEFKGNFENSENSENSSPFLDLSKSYIRRKQQKKGLEYIAEISDIDSKEKDGLYELKSVIVHHGPESSGHFTAYKKMTIESLNKQYLIDQWIHISDRFSQPVSMAEVLGCNAYMLFYEKI</sequence>
<dbReference type="InterPro" id="IPR001394">
    <property type="entry name" value="Peptidase_C19_UCH"/>
</dbReference>
<evidence type="ECO:0000256" key="4">
    <source>
        <dbReference type="ARBA" id="ARBA00022670"/>
    </source>
</evidence>
<dbReference type="EC" id="3.4.19.12" evidence="3"/>
<evidence type="ECO:0000256" key="5">
    <source>
        <dbReference type="ARBA" id="ARBA00022786"/>
    </source>
</evidence>
<keyword evidence="4" id="KW-0645">Protease</keyword>
<dbReference type="Gene3D" id="3.90.70.10">
    <property type="entry name" value="Cysteine proteinases"/>
    <property type="match status" value="1"/>
</dbReference>
<evidence type="ECO:0000256" key="1">
    <source>
        <dbReference type="ARBA" id="ARBA00000707"/>
    </source>
</evidence>
<evidence type="ECO:0000259" key="8">
    <source>
        <dbReference type="PROSITE" id="PS50235"/>
    </source>
</evidence>
<dbReference type="Proteomes" id="UP001149090">
    <property type="component" value="Unassembled WGS sequence"/>
</dbReference>
<dbReference type="OMA" id="HFTITHI"/>
<comment type="similarity">
    <text evidence="2">Belongs to the peptidase C19 family.</text>
</comment>
<keyword evidence="10" id="KW-1185">Reference proteome</keyword>
<accession>A0A9Q0R5P7</accession>
<evidence type="ECO:0000256" key="7">
    <source>
        <dbReference type="ARBA" id="ARBA00022807"/>
    </source>
</evidence>
<organism evidence="9 10">
    <name type="scientific">Anaeramoeba ignava</name>
    <name type="common">Anaerobic marine amoeba</name>
    <dbReference type="NCBI Taxonomy" id="1746090"/>
    <lineage>
        <taxon>Eukaryota</taxon>
        <taxon>Metamonada</taxon>
        <taxon>Anaeramoebidae</taxon>
        <taxon>Anaeramoeba</taxon>
    </lineage>
</organism>
<gene>
    <name evidence="9" type="ORF">M0811_12520</name>
</gene>
<dbReference type="PROSITE" id="PS00973">
    <property type="entry name" value="USP_2"/>
    <property type="match status" value="1"/>
</dbReference>
<evidence type="ECO:0000256" key="2">
    <source>
        <dbReference type="ARBA" id="ARBA00009085"/>
    </source>
</evidence>
<dbReference type="GO" id="GO:0006508">
    <property type="term" value="P:proteolysis"/>
    <property type="evidence" value="ECO:0007669"/>
    <property type="project" value="UniProtKB-KW"/>
</dbReference>
<dbReference type="InterPro" id="IPR038765">
    <property type="entry name" value="Papain-like_cys_pep_sf"/>
</dbReference>
<comment type="catalytic activity">
    <reaction evidence="1">
        <text>Thiol-dependent hydrolysis of ester, thioester, amide, peptide and isopeptide bonds formed by the C-terminal Gly of ubiquitin (a 76-residue protein attached to proteins as an intracellular targeting signal).</text>
        <dbReference type="EC" id="3.4.19.12"/>
    </reaction>
</comment>
<dbReference type="PROSITE" id="PS50235">
    <property type="entry name" value="USP_3"/>
    <property type="match status" value="1"/>
</dbReference>
<dbReference type="GO" id="GO:0005829">
    <property type="term" value="C:cytosol"/>
    <property type="evidence" value="ECO:0007669"/>
    <property type="project" value="TreeGrafter"/>
</dbReference>
<dbReference type="GO" id="GO:0004843">
    <property type="term" value="F:cysteine-type deubiquitinase activity"/>
    <property type="evidence" value="ECO:0007669"/>
    <property type="project" value="UniProtKB-EC"/>
</dbReference>